<dbReference type="InterPro" id="IPR013651">
    <property type="entry name" value="ATP-grasp_RimK-type"/>
</dbReference>
<dbReference type="AlphaFoldDB" id="X0WY30"/>
<sequence>DLRLYVFYGEVLYIFPRTNKKSAITSNISQGGQGRSSHFLKRFPKKVIDRAVKSGVRVAKVMDVNFAGVDVMISKDFKIYVIELNTFPGFIKVRRFNLSKRIIQRLENRKWN</sequence>
<gene>
    <name evidence="2" type="ORF">S01H1_50755</name>
</gene>
<dbReference type="Pfam" id="PF08443">
    <property type="entry name" value="RimK"/>
    <property type="match status" value="1"/>
</dbReference>
<dbReference type="PANTHER" id="PTHR21621">
    <property type="entry name" value="RIBOSOMAL PROTEIN S6 MODIFICATION PROTEIN"/>
    <property type="match status" value="1"/>
</dbReference>
<dbReference type="GO" id="GO:0018169">
    <property type="term" value="F:ribosomal S6-glutamic acid ligase activity"/>
    <property type="evidence" value="ECO:0007669"/>
    <property type="project" value="TreeGrafter"/>
</dbReference>
<evidence type="ECO:0000313" key="2">
    <source>
        <dbReference type="EMBL" id="GAG17651.1"/>
    </source>
</evidence>
<reference evidence="2" key="1">
    <citation type="journal article" date="2014" name="Front. Microbiol.">
        <title>High frequency of phylogenetically diverse reductive dehalogenase-homologous genes in deep subseafloor sedimentary metagenomes.</title>
        <authorList>
            <person name="Kawai M."/>
            <person name="Futagami T."/>
            <person name="Toyoda A."/>
            <person name="Takaki Y."/>
            <person name="Nishi S."/>
            <person name="Hori S."/>
            <person name="Arai W."/>
            <person name="Tsubouchi T."/>
            <person name="Morono Y."/>
            <person name="Uchiyama I."/>
            <person name="Ito T."/>
            <person name="Fujiyama A."/>
            <person name="Inagaki F."/>
            <person name="Takami H."/>
        </authorList>
    </citation>
    <scope>NUCLEOTIDE SEQUENCE</scope>
    <source>
        <strain evidence="2">Expedition CK06-06</strain>
    </source>
</reference>
<dbReference type="PANTHER" id="PTHR21621:SF0">
    <property type="entry name" value="BETA-CITRYLGLUTAMATE SYNTHASE B-RELATED"/>
    <property type="match status" value="1"/>
</dbReference>
<dbReference type="GO" id="GO:0005737">
    <property type="term" value="C:cytoplasm"/>
    <property type="evidence" value="ECO:0007669"/>
    <property type="project" value="TreeGrafter"/>
</dbReference>
<dbReference type="SUPFAM" id="SSF56059">
    <property type="entry name" value="Glutathione synthetase ATP-binding domain-like"/>
    <property type="match status" value="1"/>
</dbReference>
<comment type="caution">
    <text evidence="2">The sequence shown here is derived from an EMBL/GenBank/DDBJ whole genome shotgun (WGS) entry which is preliminary data.</text>
</comment>
<organism evidence="2">
    <name type="scientific">marine sediment metagenome</name>
    <dbReference type="NCBI Taxonomy" id="412755"/>
    <lineage>
        <taxon>unclassified sequences</taxon>
        <taxon>metagenomes</taxon>
        <taxon>ecological metagenomes</taxon>
    </lineage>
</organism>
<dbReference type="GO" id="GO:0009432">
    <property type="term" value="P:SOS response"/>
    <property type="evidence" value="ECO:0007669"/>
    <property type="project" value="TreeGrafter"/>
</dbReference>
<dbReference type="EMBL" id="BARS01032713">
    <property type="protein sequence ID" value="GAG17651.1"/>
    <property type="molecule type" value="Genomic_DNA"/>
</dbReference>
<proteinExistence type="predicted"/>
<name>X0WY30_9ZZZZ</name>
<dbReference type="Gene3D" id="3.30.470.20">
    <property type="entry name" value="ATP-grasp fold, B domain"/>
    <property type="match status" value="1"/>
</dbReference>
<accession>X0WY30</accession>
<feature type="non-terminal residue" evidence="2">
    <location>
        <position position="1"/>
    </location>
</feature>
<evidence type="ECO:0000259" key="1">
    <source>
        <dbReference type="Pfam" id="PF08443"/>
    </source>
</evidence>
<feature type="domain" description="ATP-grasp fold RimK-type" evidence="1">
    <location>
        <begin position="1"/>
        <end position="104"/>
    </location>
</feature>
<protein>
    <recommendedName>
        <fullName evidence="1">ATP-grasp fold RimK-type domain-containing protein</fullName>
    </recommendedName>
</protein>